<comment type="subcellular location">
    <subcellularLocation>
        <location evidence="1">Cell projection</location>
        <location evidence="1">Cilium</location>
    </subcellularLocation>
    <subcellularLocation>
        <location evidence="2">Cytoplasm</location>
        <location evidence="2">Cytoskeleton</location>
    </subcellularLocation>
</comment>
<dbReference type="PROSITE" id="PS00411">
    <property type="entry name" value="KINESIN_MOTOR_1"/>
    <property type="match status" value="1"/>
</dbReference>
<dbReference type="EMBL" id="JAUPFM010000004">
    <property type="protein sequence ID" value="KAK2854092.1"/>
    <property type="molecule type" value="Genomic_DNA"/>
</dbReference>
<dbReference type="GO" id="GO:0003777">
    <property type="term" value="F:microtubule motor activity"/>
    <property type="evidence" value="ECO:0007669"/>
    <property type="project" value="InterPro"/>
</dbReference>
<dbReference type="GO" id="GO:0007052">
    <property type="term" value="P:mitotic spindle organization"/>
    <property type="evidence" value="ECO:0007669"/>
    <property type="project" value="TreeGrafter"/>
</dbReference>
<dbReference type="InterPro" id="IPR001752">
    <property type="entry name" value="Kinesin_motor_dom"/>
</dbReference>
<keyword evidence="8 11" id="KW-0505">Motor protein</keyword>
<keyword evidence="16" id="KW-1185">Reference proteome</keyword>
<feature type="region of interest" description="Disordered" evidence="13">
    <location>
        <begin position="528"/>
        <end position="579"/>
    </location>
</feature>
<feature type="region of interest" description="Disordered" evidence="13">
    <location>
        <begin position="698"/>
        <end position="760"/>
    </location>
</feature>
<feature type="compositionally biased region" description="Polar residues" evidence="13">
    <location>
        <begin position="529"/>
        <end position="547"/>
    </location>
</feature>
<keyword evidence="3" id="KW-0963">Cytoplasm</keyword>
<dbReference type="GO" id="GO:0005524">
    <property type="term" value="F:ATP binding"/>
    <property type="evidence" value="ECO:0007669"/>
    <property type="project" value="UniProtKB-UniRule"/>
</dbReference>
<accession>A0AA88N8I9</accession>
<dbReference type="Pfam" id="PF00225">
    <property type="entry name" value="Kinesin"/>
    <property type="match status" value="1"/>
</dbReference>
<keyword evidence="10" id="KW-0966">Cell projection</keyword>
<evidence type="ECO:0000256" key="11">
    <source>
        <dbReference type="PROSITE-ProRule" id="PRU00283"/>
    </source>
</evidence>
<organism evidence="15 16">
    <name type="scientific">Channa striata</name>
    <name type="common">Snakehead murrel</name>
    <name type="synonym">Ophicephalus striatus</name>
    <dbReference type="NCBI Taxonomy" id="64152"/>
    <lineage>
        <taxon>Eukaryota</taxon>
        <taxon>Metazoa</taxon>
        <taxon>Chordata</taxon>
        <taxon>Craniata</taxon>
        <taxon>Vertebrata</taxon>
        <taxon>Euteleostomi</taxon>
        <taxon>Actinopterygii</taxon>
        <taxon>Neopterygii</taxon>
        <taxon>Teleostei</taxon>
        <taxon>Neoteleostei</taxon>
        <taxon>Acanthomorphata</taxon>
        <taxon>Anabantaria</taxon>
        <taxon>Anabantiformes</taxon>
        <taxon>Channoidei</taxon>
        <taxon>Channidae</taxon>
        <taxon>Channa</taxon>
    </lineage>
</organism>
<dbReference type="FunFam" id="3.40.850.10:FF:000025">
    <property type="entry name" value="kinesin-like protein KIF27 isoform X1"/>
    <property type="match status" value="1"/>
</dbReference>
<keyword evidence="5 11" id="KW-0067">ATP-binding</keyword>
<dbReference type="SUPFAM" id="SSF52540">
    <property type="entry name" value="P-loop containing nucleoside triphosphate hydrolases"/>
    <property type="match status" value="1"/>
</dbReference>
<evidence type="ECO:0000256" key="12">
    <source>
        <dbReference type="SAM" id="Coils"/>
    </source>
</evidence>
<dbReference type="Gene3D" id="3.40.850.10">
    <property type="entry name" value="Kinesin motor domain"/>
    <property type="match status" value="1"/>
</dbReference>
<feature type="compositionally biased region" description="Polar residues" evidence="13">
    <location>
        <begin position="1403"/>
        <end position="1414"/>
    </location>
</feature>
<keyword evidence="6 12" id="KW-0175">Coiled coil</keyword>
<feature type="domain" description="Kinesin motor" evidence="14">
    <location>
        <begin position="87"/>
        <end position="422"/>
    </location>
</feature>
<dbReference type="PROSITE" id="PS50067">
    <property type="entry name" value="KINESIN_MOTOR_2"/>
    <property type="match status" value="1"/>
</dbReference>
<proteinExistence type="inferred from homology"/>
<keyword evidence="7" id="KW-0969">Cilium</keyword>
<dbReference type="PANTHER" id="PTHR47969:SF8">
    <property type="entry name" value="KINESIN FAMILY MEMBER 7"/>
    <property type="match status" value="1"/>
</dbReference>
<dbReference type="InterPro" id="IPR027417">
    <property type="entry name" value="P-loop_NTPase"/>
</dbReference>
<feature type="compositionally biased region" description="Basic and acidic residues" evidence="13">
    <location>
        <begin position="562"/>
        <end position="579"/>
    </location>
</feature>
<feature type="region of interest" description="Disordered" evidence="13">
    <location>
        <begin position="1378"/>
        <end position="1424"/>
    </location>
</feature>
<evidence type="ECO:0000256" key="8">
    <source>
        <dbReference type="ARBA" id="ARBA00023175"/>
    </source>
</evidence>
<dbReference type="Pfam" id="PF25764">
    <property type="entry name" value="KIF21A_4th"/>
    <property type="match status" value="1"/>
</dbReference>
<evidence type="ECO:0000256" key="1">
    <source>
        <dbReference type="ARBA" id="ARBA00004138"/>
    </source>
</evidence>
<sequence>MVEWRSLNRSRFTPATGVRPKPSGSSSRSSSILPETAAFSRVRDESRATFKWPKDDREITEELRRSNSFGEMSPKVPSGQGRADYSAVQVAVRVRPLLPKELLHCHESCITVDTELCRVTLGHDRHFLCDFLFEETCCQEEVYSASVQPLIDAFFQGFNATVFAYGQTGSGKTYTIGEANICSFRDEEQGIIPRAVADVFRLLDENDLTDFSVRVSYLEVYKEEFKDLLEVETASKDIHIREDKGNVVLFGVKECEVEGLDEVLSLLESGNTARHTGATQMNPNSSRSHTIFTLYMDQRRGSSRLNGTATSAGPQMLSSKFHFVDLAGSERILRTGNTGERLKESIQINSGLLALGNVIGALGDPKRKGSHIPYRDSRITRILKDSLGGNSKTLMIACISPSSSDFDESLNTLNYATRARNIQNRATVNCKREPDRVEGLEQQIKALRRALENRQRSETRIIAHADANRRPRLGEGEISRLQAQSAHYRTCTDTAYRLLRELQSEGALTAEQSLRVKEWLCSVEEERSGLTTASGPDSGIENSSTEDSVALRRGTLSDPEAAEERWSHEQETEKNGEKEETIVHLQAQILRLESENTDFLSALEDAMEQYKQQSAKLQEQQDLIVELQCQLSTQGLIGLGLNLRSRPHTAPMGSLQHSQNGSAYREASPVGFLGPYCDQDYNLYGEQEIPGAVEMLDTDEESNHSNFSRERRKQVNLTWTKKDMMSGGLAASGKGPTSQLHEPDQHPSLGRKASNSSSGETSVWESLKGFEGISDRGLLQAQQKIRELSVTIRMKEELIKELVKTGKDAQALNRQYSHKITALESEAVQARQELQEAQRQLQDLERQEREISTTDKTRAQECRRKIAAAQNKVQVLSQRQRDTARLANLPEQSERRVLELERSVQSMRQQQEQLQRRLRQESQQKRRLENEMQRRTHRVKELEIKNERQQKILKIKTEEIAAFQRQRRSGSNGSVISLEEQQKIEEQKRWLDEEMERVLEQRRGLEDLEGELTKREQILAKKEALLQERSGLETKRLRSSQALNKDMVMLTGRIETLEQELSERNGLLRSSSAQDSQQIRQEISNLRQEKDSLLKQRVELDDKLRQGNLLSPEEERTLFQLDEAIEALDAAIEYKNEAITQRQRQLRASASMLSQWEMNLMAKLSYLSASETRALLCKYFDKVVCLREEERKLQVALAELEMQLDEQQRLVQWLESALDRAQLDTDRRLTQQQKEHEQSIQLLLQQCREQIDEGLAGRQRQYEGWIFNLSKELNHFKAANLELNNKMRGLFGAASQTKEHAKGIGSVEKLSRCLEDGPGGRGVGQVEKLPKSREEMRELVNAPLPSTWRRSSLPTEEPAAMEELCLRAAGDAPVNRVVQSGSGSLGGQTSLPMVKSRRESRRPSLNTGPLTSHNAFIDVRKNPF</sequence>
<evidence type="ECO:0000313" key="15">
    <source>
        <dbReference type="EMBL" id="KAK2854092.1"/>
    </source>
</evidence>
<dbReference type="GO" id="GO:0008017">
    <property type="term" value="F:microtubule binding"/>
    <property type="evidence" value="ECO:0007669"/>
    <property type="project" value="InterPro"/>
</dbReference>
<feature type="compositionally biased region" description="Low complexity" evidence="13">
    <location>
        <begin position="1379"/>
        <end position="1391"/>
    </location>
</feature>
<feature type="binding site" evidence="11">
    <location>
        <begin position="166"/>
        <end position="173"/>
    </location>
    <ligand>
        <name>ATP</name>
        <dbReference type="ChEBI" id="CHEBI:30616"/>
    </ligand>
</feature>
<evidence type="ECO:0000313" key="16">
    <source>
        <dbReference type="Proteomes" id="UP001187415"/>
    </source>
</evidence>
<evidence type="ECO:0000256" key="9">
    <source>
        <dbReference type="ARBA" id="ARBA00023212"/>
    </source>
</evidence>
<dbReference type="InterPro" id="IPR027640">
    <property type="entry name" value="Kinesin-like_fam"/>
</dbReference>
<dbReference type="Proteomes" id="UP001187415">
    <property type="component" value="Unassembled WGS sequence"/>
</dbReference>
<evidence type="ECO:0000256" key="2">
    <source>
        <dbReference type="ARBA" id="ARBA00004245"/>
    </source>
</evidence>
<feature type="region of interest" description="Disordered" evidence="13">
    <location>
        <begin position="1"/>
        <end position="35"/>
    </location>
</feature>
<evidence type="ECO:0000256" key="7">
    <source>
        <dbReference type="ARBA" id="ARBA00023069"/>
    </source>
</evidence>
<keyword evidence="4 11" id="KW-0547">Nucleotide-binding</keyword>
<reference evidence="15" key="1">
    <citation type="submission" date="2023-07" db="EMBL/GenBank/DDBJ databases">
        <title>Chromosome-level Genome Assembly of Striped Snakehead (Channa striata).</title>
        <authorList>
            <person name="Liu H."/>
        </authorList>
    </citation>
    <scope>NUCLEOTIDE SEQUENCE</scope>
    <source>
        <strain evidence="15">Gz</strain>
        <tissue evidence="15">Muscle</tissue>
    </source>
</reference>
<dbReference type="GO" id="GO:0007018">
    <property type="term" value="P:microtubule-based movement"/>
    <property type="evidence" value="ECO:0007669"/>
    <property type="project" value="InterPro"/>
</dbReference>
<dbReference type="GO" id="GO:0051231">
    <property type="term" value="P:spindle elongation"/>
    <property type="evidence" value="ECO:0007669"/>
    <property type="project" value="TreeGrafter"/>
</dbReference>
<evidence type="ECO:0000256" key="10">
    <source>
        <dbReference type="ARBA" id="ARBA00023273"/>
    </source>
</evidence>
<evidence type="ECO:0000256" key="5">
    <source>
        <dbReference type="ARBA" id="ARBA00022840"/>
    </source>
</evidence>
<dbReference type="PRINTS" id="PR00380">
    <property type="entry name" value="KINESINHEAVY"/>
</dbReference>
<comment type="similarity">
    <text evidence="11">Belongs to the TRAFAC class myosin-kinesin ATPase superfamily. Kinesin family.</text>
</comment>
<evidence type="ECO:0000259" key="14">
    <source>
        <dbReference type="PROSITE" id="PS50067"/>
    </source>
</evidence>
<dbReference type="GO" id="GO:0005875">
    <property type="term" value="C:microtubule associated complex"/>
    <property type="evidence" value="ECO:0007669"/>
    <property type="project" value="TreeGrafter"/>
</dbReference>
<feature type="region of interest" description="Disordered" evidence="13">
    <location>
        <begin position="909"/>
        <end position="935"/>
    </location>
</feature>
<gene>
    <name evidence="15" type="ORF">Q5P01_006753</name>
</gene>
<feature type="coiled-coil region" evidence="12">
    <location>
        <begin position="1183"/>
        <end position="1224"/>
    </location>
</feature>
<evidence type="ECO:0000256" key="4">
    <source>
        <dbReference type="ARBA" id="ARBA00022741"/>
    </source>
</evidence>
<dbReference type="CDD" id="cd01372">
    <property type="entry name" value="KISc_KIF4"/>
    <property type="match status" value="1"/>
</dbReference>
<keyword evidence="9" id="KW-0206">Cytoskeleton</keyword>
<dbReference type="InterPro" id="IPR019821">
    <property type="entry name" value="Kinesin_motor_CS"/>
</dbReference>
<evidence type="ECO:0000256" key="13">
    <source>
        <dbReference type="SAM" id="MobiDB-lite"/>
    </source>
</evidence>
<name>A0AA88N8I9_CHASR</name>
<dbReference type="InterPro" id="IPR036961">
    <property type="entry name" value="Kinesin_motor_dom_sf"/>
</dbReference>
<protein>
    <recommendedName>
        <fullName evidence="14">Kinesin motor domain-containing protein</fullName>
    </recommendedName>
</protein>
<dbReference type="PANTHER" id="PTHR47969">
    <property type="entry name" value="CHROMOSOME-ASSOCIATED KINESIN KIF4A-RELATED"/>
    <property type="match status" value="1"/>
</dbReference>
<feature type="compositionally biased region" description="Basic and acidic residues" evidence="13">
    <location>
        <begin position="914"/>
        <end position="935"/>
    </location>
</feature>
<evidence type="ECO:0000256" key="3">
    <source>
        <dbReference type="ARBA" id="ARBA00022490"/>
    </source>
</evidence>
<evidence type="ECO:0000256" key="6">
    <source>
        <dbReference type="ARBA" id="ARBA00023054"/>
    </source>
</evidence>
<dbReference type="SMART" id="SM00129">
    <property type="entry name" value="KISc"/>
    <property type="match status" value="1"/>
</dbReference>
<comment type="caution">
    <text evidence="15">The sequence shown here is derived from an EMBL/GenBank/DDBJ whole genome shotgun (WGS) entry which is preliminary data.</text>
</comment>
<dbReference type="GO" id="GO:0005929">
    <property type="term" value="C:cilium"/>
    <property type="evidence" value="ECO:0007669"/>
    <property type="project" value="UniProtKB-SubCell"/>
</dbReference>